<dbReference type="SUPFAM" id="SSF51215">
    <property type="entry name" value="Regulatory protein AraC"/>
    <property type="match status" value="1"/>
</dbReference>
<dbReference type="InterPro" id="IPR037923">
    <property type="entry name" value="HTH-like"/>
</dbReference>
<dbReference type="PANTHER" id="PTHR46796:SF2">
    <property type="entry name" value="TRANSCRIPTIONAL REGULATORY PROTEIN"/>
    <property type="match status" value="1"/>
</dbReference>
<dbReference type="InterPro" id="IPR018060">
    <property type="entry name" value="HTH_AraC"/>
</dbReference>
<dbReference type="PROSITE" id="PS01124">
    <property type="entry name" value="HTH_ARAC_FAMILY_2"/>
    <property type="match status" value="1"/>
</dbReference>
<dbReference type="InterPro" id="IPR003313">
    <property type="entry name" value="AraC-bd"/>
</dbReference>
<evidence type="ECO:0000313" key="5">
    <source>
        <dbReference type="EMBL" id="BBI52317.1"/>
    </source>
</evidence>
<dbReference type="InterPro" id="IPR009057">
    <property type="entry name" value="Homeodomain-like_sf"/>
</dbReference>
<proteinExistence type="predicted"/>
<gene>
    <name evidence="5" type="ORF">HORIV_47380</name>
</gene>
<dbReference type="Pfam" id="PF00165">
    <property type="entry name" value="HTH_AraC"/>
    <property type="match status" value="1"/>
</dbReference>
<keyword evidence="6" id="KW-1185">Reference proteome</keyword>
<dbReference type="Pfam" id="PF02311">
    <property type="entry name" value="AraC_binding"/>
    <property type="match status" value="1"/>
</dbReference>
<keyword evidence="1" id="KW-0805">Transcription regulation</keyword>
<evidence type="ECO:0000256" key="3">
    <source>
        <dbReference type="ARBA" id="ARBA00023163"/>
    </source>
</evidence>
<evidence type="ECO:0000256" key="2">
    <source>
        <dbReference type="ARBA" id="ARBA00023125"/>
    </source>
</evidence>
<evidence type="ECO:0000313" key="6">
    <source>
        <dbReference type="Proteomes" id="UP000289555"/>
    </source>
</evidence>
<evidence type="ECO:0000256" key="1">
    <source>
        <dbReference type="ARBA" id="ARBA00023015"/>
    </source>
</evidence>
<evidence type="ECO:0000259" key="4">
    <source>
        <dbReference type="PROSITE" id="PS01124"/>
    </source>
</evidence>
<sequence length="221" mass="24891">MSNASRFQFIKSQYVPTLTVLHAAIEDFSYDRHAHEEYAFGVTLAGRQDFFSSGQFHRSPPGNVILFNPEEVHDGQPGGEHTLDYLMVYAHPEQVNALFANALGHEHTADFRSRNTLVQDVRLRNAILELARLVTSYTGSCIDQENALYQVIERTVQLGGVAQPNQVTTRPDALLGLAKEYVHAHLDADISLDDISQAAHLSKYHFLRLFRQHYGITPTNM</sequence>
<keyword evidence="3" id="KW-0804">Transcription</keyword>
<reference evidence="6" key="1">
    <citation type="journal article" date="2019" name="Microbiol. Resour. Announc.">
        <title>Complete Genome Sequence of Halomonas olivaria, a Moderately Halophilic Bacterium Isolated from Olive Processing Effluents, Obtained by Nanopore Sequencing.</title>
        <authorList>
            <person name="Nagata S."/>
            <person name="Ii K.M."/>
            <person name="Tsukimi T."/>
            <person name="Miura M.C."/>
            <person name="Galipon J."/>
            <person name="Arakawa K."/>
        </authorList>
    </citation>
    <scope>NUCLEOTIDE SEQUENCE [LARGE SCALE GENOMIC DNA]</scope>
    <source>
        <strain evidence="6">TYRC17</strain>
    </source>
</reference>
<dbReference type="EMBL" id="AP019416">
    <property type="protein sequence ID" value="BBI52317.1"/>
    <property type="molecule type" value="Genomic_DNA"/>
</dbReference>
<organism evidence="5 6">
    <name type="scientific">Vreelandella olivaria</name>
    <dbReference type="NCBI Taxonomy" id="390919"/>
    <lineage>
        <taxon>Bacteria</taxon>
        <taxon>Pseudomonadati</taxon>
        <taxon>Pseudomonadota</taxon>
        <taxon>Gammaproteobacteria</taxon>
        <taxon>Oceanospirillales</taxon>
        <taxon>Halomonadaceae</taxon>
        <taxon>Vreelandella</taxon>
    </lineage>
</organism>
<feature type="domain" description="HTH araC/xylS-type" evidence="4">
    <location>
        <begin position="176"/>
        <end position="221"/>
    </location>
</feature>
<protein>
    <recommendedName>
        <fullName evidence="4">HTH araC/xylS-type domain-containing protein</fullName>
    </recommendedName>
</protein>
<dbReference type="Proteomes" id="UP000289555">
    <property type="component" value="Chromosome"/>
</dbReference>
<accession>A0ABN5WZQ2</accession>
<dbReference type="SUPFAM" id="SSF46689">
    <property type="entry name" value="Homeodomain-like"/>
    <property type="match status" value="1"/>
</dbReference>
<keyword evidence="2" id="KW-0238">DNA-binding</keyword>
<dbReference type="PANTHER" id="PTHR46796">
    <property type="entry name" value="HTH-TYPE TRANSCRIPTIONAL ACTIVATOR RHAS-RELATED"/>
    <property type="match status" value="1"/>
</dbReference>
<name>A0ABN5WZQ2_9GAMM</name>
<dbReference type="InterPro" id="IPR050204">
    <property type="entry name" value="AraC_XylS_family_regulators"/>
</dbReference>
<dbReference type="Gene3D" id="1.10.10.60">
    <property type="entry name" value="Homeodomain-like"/>
    <property type="match status" value="1"/>
</dbReference>